<feature type="compositionally biased region" description="Basic and acidic residues" evidence="1">
    <location>
        <begin position="134"/>
        <end position="166"/>
    </location>
</feature>
<name>A0A9D2SIQ1_9FIRM</name>
<evidence type="ECO:0000256" key="2">
    <source>
        <dbReference type="SAM" id="Phobius"/>
    </source>
</evidence>
<dbReference type="Pfam" id="PF11167">
    <property type="entry name" value="DUF2953"/>
    <property type="match status" value="1"/>
</dbReference>
<reference evidence="3" key="2">
    <citation type="submission" date="2021-04" db="EMBL/GenBank/DDBJ databases">
        <authorList>
            <person name="Gilroy R."/>
        </authorList>
    </citation>
    <scope>NUCLEOTIDE SEQUENCE</scope>
    <source>
        <strain evidence="3">ChiSxjej6B18-287</strain>
    </source>
</reference>
<evidence type="ECO:0000313" key="3">
    <source>
        <dbReference type="EMBL" id="HJC09868.1"/>
    </source>
</evidence>
<proteinExistence type="predicted"/>
<feature type="transmembrane region" description="Helical" evidence="2">
    <location>
        <begin position="6"/>
        <end position="35"/>
    </location>
</feature>
<keyword evidence="2" id="KW-1133">Transmembrane helix</keyword>
<keyword evidence="2" id="KW-0472">Membrane</keyword>
<protein>
    <submittedName>
        <fullName evidence="3">DUF2953 domain-containing protein</fullName>
    </submittedName>
</protein>
<dbReference type="Proteomes" id="UP000823893">
    <property type="component" value="Unassembled WGS sequence"/>
</dbReference>
<gene>
    <name evidence="3" type="ORF">H9935_03520</name>
</gene>
<reference evidence="3" key="1">
    <citation type="journal article" date="2021" name="PeerJ">
        <title>Extensive microbial diversity within the chicken gut microbiome revealed by metagenomics and culture.</title>
        <authorList>
            <person name="Gilroy R."/>
            <person name="Ravi A."/>
            <person name="Getino M."/>
            <person name="Pursley I."/>
            <person name="Horton D.L."/>
            <person name="Alikhan N.F."/>
            <person name="Baker D."/>
            <person name="Gharbi K."/>
            <person name="Hall N."/>
            <person name="Watson M."/>
            <person name="Adriaenssens E.M."/>
            <person name="Foster-Nyarko E."/>
            <person name="Jarju S."/>
            <person name="Secka A."/>
            <person name="Antonio M."/>
            <person name="Oren A."/>
            <person name="Chaudhuri R.R."/>
            <person name="La Ragione R."/>
            <person name="Hildebrand F."/>
            <person name="Pallen M.J."/>
        </authorList>
    </citation>
    <scope>NUCLEOTIDE SEQUENCE</scope>
    <source>
        <strain evidence="3">ChiSxjej6B18-287</strain>
    </source>
</reference>
<accession>A0A9D2SIQ1</accession>
<keyword evidence="2" id="KW-0812">Transmembrane</keyword>
<dbReference type="InterPro" id="IPR021338">
    <property type="entry name" value="DUF2953"/>
</dbReference>
<dbReference type="EMBL" id="DWWV01000041">
    <property type="protein sequence ID" value="HJC09868.1"/>
    <property type="molecule type" value="Genomic_DNA"/>
</dbReference>
<evidence type="ECO:0000313" key="4">
    <source>
        <dbReference type="Proteomes" id="UP000823893"/>
    </source>
</evidence>
<evidence type="ECO:0000256" key="1">
    <source>
        <dbReference type="SAM" id="MobiDB-lite"/>
    </source>
</evidence>
<comment type="caution">
    <text evidence="3">The sequence shown here is derived from an EMBL/GenBank/DDBJ whole genome shotgun (WGS) entry which is preliminary data.</text>
</comment>
<dbReference type="AlphaFoldDB" id="A0A9D2SIQ1"/>
<sequence length="319" mass="36904">MAVLHIVLTILKIIGILLLILLGILLLTVLAVLFCPVRYSAQGYKDEEKYGGRAKVSWLCHLISFTVWYDSREGETGYGIRIFGIPLLKLLEALSKRKEKKRLEEVQKTEKEILQKESREISDKEEMPDEEQPEKELESERASEEKPVRQEESSGRKTEESFRQAEGKGQKFFRRIKSIFKLPGKIFGAFRKFRLTAEGICDKIRKIRNFLESERFKGGMCLILQEGKKLLTHVKPRKIEGHIKFGTEDPCLTGEILGAAGIFYPLYGENFSIEPCFEQRVLEGTISLRGRIYGIVLLTMAVKIFRSRDIRYIIRHFRQ</sequence>
<organism evidence="3 4">
    <name type="scientific">Candidatus Blautia merdigallinarum</name>
    <dbReference type="NCBI Taxonomy" id="2838495"/>
    <lineage>
        <taxon>Bacteria</taxon>
        <taxon>Bacillati</taxon>
        <taxon>Bacillota</taxon>
        <taxon>Clostridia</taxon>
        <taxon>Lachnospirales</taxon>
        <taxon>Lachnospiraceae</taxon>
        <taxon>Blautia</taxon>
    </lineage>
</organism>
<feature type="region of interest" description="Disordered" evidence="1">
    <location>
        <begin position="117"/>
        <end position="166"/>
    </location>
</feature>